<dbReference type="Proteomes" id="UP001608902">
    <property type="component" value="Unassembled WGS sequence"/>
</dbReference>
<evidence type="ECO:0000313" key="2">
    <source>
        <dbReference type="Proteomes" id="UP001608902"/>
    </source>
</evidence>
<evidence type="ECO:0000313" key="1">
    <source>
        <dbReference type="EMBL" id="MFH4983954.1"/>
    </source>
</evidence>
<name>A0ABD6EVG7_9BILA</name>
<reference evidence="1 2" key="1">
    <citation type="submission" date="2024-08" db="EMBL/GenBank/DDBJ databases">
        <title>Gnathostoma spinigerum genome.</title>
        <authorList>
            <person name="Gonzalez-Bertolin B."/>
            <person name="Monzon S."/>
            <person name="Zaballos A."/>
            <person name="Jimenez P."/>
            <person name="Dekumyoy P."/>
            <person name="Varona S."/>
            <person name="Cuesta I."/>
            <person name="Sumanam S."/>
            <person name="Adisakwattana P."/>
            <person name="Gasser R.B."/>
            <person name="Hernandez-Gonzalez A."/>
            <person name="Young N.D."/>
            <person name="Perteguer M.J."/>
        </authorList>
    </citation>
    <scope>NUCLEOTIDE SEQUENCE [LARGE SCALE GENOMIC DNA]</scope>
    <source>
        <strain evidence="1">AL3</strain>
        <tissue evidence="1">Liver</tissue>
    </source>
</reference>
<keyword evidence="2" id="KW-1185">Reference proteome</keyword>
<accession>A0ABD6EVG7</accession>
<proteinExistence type="predicted"/>
<sequence length="82" mass="9281">MVESQQTLPKICVLEETSAEVERAGLVNPGLTFEQINGATKRKIVKKRKFHLHPESIDKLSVVCFPLAFTVFNVRHETSMIN</sequence>
<dbReference type="EMBL" id="JBGFUD010014583">
    <property type="protein sequence ID" value="MFH4983954.1"/>
    <property type="molecule type" value="Genomic_DNA"/>
</dbReference>
<organism evidence="1 2">
    <name type="scientific">Gnathostoma spinigerum</name>
    <dbReference type="NCBI Taxonomy" id="75299"/>
    <lineage>
        <taxon>Eukaryota</taxon>
        <taxon>Metazoa</taxon>
        <taxon>Ecdysozoa</taxon>
        <taxon>Nematoda</taxon>
        <taxon>Chromadorea</taxon>
        <taxon>Rhabditida</taxon>
        <taxon>Spirurina</taxon>
        <taxon>Gnathostomatomorpha</taxon>
        <taxon>Gnathostomatoidea</taxon>
        <taxon>Gnathostomatidae</taxon>
        <taxon>Gnathostoma</taxon>
    </lineage>
</organism>
<protein>
    <submittedName>
        <fullName evidence="1">Uncharacterized protein</fullName>
    </submittedName>
</protein>
<comment type="caution">
    <text evidence="1">The sequence shown here is derived from an EMBL/GenBank/DDBJ whole genome shotgun (WGS) entry which is preliminary data.</text>
</comment>
<gene>
    <name evidence="1" type="ORF">AB6A40_010663</name>
</gene>
<dbReference type="AlphaFoldDB" id="A0ABD6EVG7"/>